<dbReference type="PANTHER" id="PTHR46268:SF6">
    <property type="entry name" value="UNIVERSAL STRESS PROTEIN UP12"/>
    <property type="match status" value="1"/>
</dbReference>
<keyword evidence="4" id="KW-1185">Reference proteome</keyword>
<reference evidence="3 4" key="1">
    <citation type="submission" date="2018-06" db="EMBL/GenBank/DDBJ databases">
        <title>Streptacidiphilus pinicola sp. nov., isolated from pine grove soil.</title>
        <authorList>
            <person name="Roh S.G."/>
            <person name="Park S."/>
            <person name="Kim M.-K."/>
            <person name="Yun B.-R."/>
            <person name="Park J."/>
            <person name="Kim M.J."/>
            <person name="Kim Y.S."/>
            <person name="Kim S.B."/>
        </authorList>
    </citation>
    <scope>NUCLEOTIDE SEQUENCE [LARGE SCALE GENOMIC DNA]</scope>
    <source>
        <strain evidence="3 4">MMS16-CNU450</strain>
    </source>
</reference>
<evidence type="ECO:0000313" key="3">
    <source>
        <dbReference type="EMBL" id="RAG86820.1"/>
    </source>
</evidence>
<dbReference type="SUPFAM" id="SSF52402">
    <property type="entry name" value="Adenine nucleotide alpha hydrolases-like"/>
    <property type="match status" value="2"/>
</dbReference>
<feature type="domain" description="UspA" evidence="2">
    <location>
        <begin position="147"/>
        <end position="282"/>
    </location>
</feature>
<protein>
    <submittedName>
        <fullName evidence="3">Universal stress protein</fullName>
    </submittedName>
</protein>
<dbReference type="OrthoDB" id="3849533at2"/>
<dbReference type="Pfam" id="PF00582">
    <property type="entry name" value="Usp"/>
    <property type="match status" value="2"/>
</dbReference>
<organism evidence="3 4">
    <name type="scientific">Streptacidiphilus pinicola</name>
    <dbReference type="NCBI Taxonomy" id="2219663"/>
    <lineage>
        <taxon>Bacteria</taxon>
        <taxon>Bacillati</taxon>
        <taxon>Actinomycetota</taxon>
        <taxon>Actinomycetes</taxon>
        <taxon>Kitasatosporales</taxon>
        <taxon>Streptomycetaceae</taxon>
        <taxon>Streptacidiphilus</taxon>
    </lineage>
</organism>
<evidence type="ECO:0000256" key="1">
    <source>
        <dbReference type="ARBA" id="ARBA00008791"/>
    </source>
</evidence>
<sequence>MTLPLIVGVDGSDASLAAADWAGHEAAMTGRDVRLLHVRPTDFWTRPQDDRKAETGEYVLQAMTRLAGDLRQAHPGLRVDVETVTGPVDLTLLRTADESGTLVLGTRGNGGFAALTLGSVAQSVAARAQSPVVLVPPRAAAAEPGYRVVVGVDPGGDCRPVLEFALRSAQDHGVVLRAVHAWQPPVPWGAGPVQPGEVERHAIEHQHAVALREAVAFAHTRFPTVETTTAEMSGSPARVLVEEAEKASLLVVGRRRHRPVSALGPVAHAVVHHACCPVAVVPHW</sequence>
<dbReference type="InterPro" id="IPR014729">
    <property type="entry name" value="Rossmann-like_a/b/a_fold"/>
</dbReference>
<name>A0A2X0KJB9_9ACTN</name>
<dbReference type="InterPro" id="IPR006016">
    <property type="entry name" value="UspA"/>
</dbReference>
<dbReference type="PANTHER" id="PTHR46268">
    <property type="entry name" value="STRESS RESPONSE PROTEIN NHAX"/>
    <property type="match status" value="1"/>
</dbReference>
<gene>
    <name evidence="3" type="ORF">DN069_04600</name>
</gene>
<dbReference type="InterPro" id="IPR006015">
    <property type="entry name" value="Universal_stress_UspA"/>
</dbReference>
<evidence type="ECO:0000313" key="4">
    <source>
        <dbReference type="Proteomes" id="UP000248889"/>
    </source>
</evidence>
<evidence type="ECO:0000259" key="2">
    <source>
        <dbReference type="Pfam" id="PF00582"/>
    </source>
</evidence>
<proteinExistence type="inferred from homology"/>
<accession>A0A2X0KJB9</accession>
<dbReference type="PRINTS" id="PR01438">
    <property type="entry name" value="UNVRSLSTRESS"/>
</dbReference>
<dbReference type="EMBL" id="QKYN01000020">
    <property type="protein sequence ID" value="RAG86820.1"/>
    <property type="molecule type" value="Genomic_DNA"/>
</dbReference>
<dbReference type="CDD" id="cd00293">
    <property type="entry name" value="USP-like"/>
    <property type="match status" value="2"/>
</dbReference>
<dbReference type="AlphaFoldDB" id="A0A2X0KJB9"/>
<dbReference type="Gene3D" id="3.40.50.620">
    <property type="entry name" value="HUPs"/>
    <property type="match status" value="2"/>
</dbReference>
<dbReference type="RefSeq" id="WP_111499514.1">
    <property type="nucleotide sequence ID" value="NZ_QKYN01000020.1"/>
</dbReference>
<dbReference type="Proteomes" id="UP000248889">
    <property type="component" value="Unassembled WGS sequence"/>
</dbReference>
<comment type="similarity">
    <text evidence="1">Belongs to the universal stress protein A family.</text>
</comment>
<feature type="domain" description="UspA" evidence="2">
    <location>
        <begin position="4"/>
        <end position="136"/>
    </location>
</feature>
<comment type="caution">
    <text evidence="3">The sequence shown here is derived from an EMBL/GenBank/DDBJ whole genome shotgun (WGS) entry which is preliminary data.</text>
</comment>